<evidence type="ECO:0000256" key="7">
    <source>
        <dbReference type="ARBA" id="ARBA00022801"/>
    </source>
</evidence>
<dbReference type="Pfam" id="PF00271">
    <property type="entry name" value="Helicase_C"/>
    <property type="match status" value="1"/>
</dbReference>
<comment type="subcellular location">
    <subcellularLocation>
        <location evidence="1">Nucleus</location>
        <location evidence="1">Nucleolus</location>
    </subcellularLocation>
</comment>
<dbReference type="SUPFAM" id="SSF52540">
    <property type="entry name" value="P-loop containing nucleoside triphosphate hydrolases"/>
    <property type="match status" value="1"/>
</dbReference>
<dbReference type="InterPro" id="IPR014001">
    <property type="entry name" value="Helicase_ATP-bd"/>
</dbReference>
<dbReference type="InterPro" id="IPR044742">
    <property type="entry name" value="DEAD/DEAH_RhlB"/>
</dbReference>
<dbReference type="GO" id="GO:0003724">
    <property type="term" value="F:RNA helicase activity"/>
    <property type="evidence" value="ECO:0007669"/>
    <property type="project" value="UniProtKB-EC"/>
</dbReference>
<evidence type="ECO:0000256" key="3">
    <source>
        <dbReference type="ARBA" id="ARBA00012552"/>
    </source>
</evidence>
<dbReference type="CDD" id="cd00268">
    <property type="entry name" value="DEADc"/>
    <property type="match status" value="1"/>
</dbReference>
<evidence type="ECO:0000259" key="14">
    <source>
        <dbReference type="PROSITE" id="PS51194"/>
    </source>
</evidence>
<dbReference type="Gene3D" id="3.40.50.300">
    <property type="entry name" value="P-loop containing nucleotide triphosphate hydrolases"/>
    <property type="match status" value="2"/>
</dbReference>
<dbReference type="InterPro" id="IPR011545">
    <property type="entry name" value="DEAD/DEAH_box_helicase_dom"/>
</dbReference>
<evidence type="ECO:0000256" key="12">
    <source>
        <dbReference type="RuleBase" id="RU000492"/>
    </source>
</evidence>
<gene>
    <name evidence="15" type="primary">PSOVI288g01850</name>
</gene>
<dbReference type="Pfam" id="PF00270">
    <property type="entry name" value="DEAD"/>
    <property type="match status" value="1"/>
</dbReference>
<evidence type="ECO:0000256" key="8">
    <source>
        <dbReference type="ARBA" id="ARBA00022806"/>
    </source>
</evidence>
<keyword evidence="6 12" id="KW-0547">Nucleotide-binding</keyword>
<dbReference type="CDD" id="cd18787">
    <property type="entry name" value="SF2_C_DEAD"/>
    <property type="match status" value="1"/>
</dbReference>
<evidence type="ECO:0000313" key="15">
    <source>
        <dbReference type="EMBL" id="SZF06495.1"/>
    </source>
</evidence>
<keyword evidence="5" id="KW-0698">rRNA processing</keyword>
<evidence type="ECO:0000256" key="1">
    <source>
        <dbReference type="ARBA" id="ARBA00004604"/>
    </source>
</evidence>
<evidence type="ECO:0000256" key="10">
    <source>
        <dbReference type="ARBA" id="ARBA00023242"/>
    </source>
</evidence>
<protein>
    <recommendedName>
        <fullName evidence="3">RNA helicase</fullName>
        <ecNumber evidence="3">3.6.4.13</ecNumber>
    </recommendedName>
</protein>
<dbReference type="PROSITE" id="PS00039">
    <property type="entry name" value="DEAD_ATP_HELICASE"/>
    <property type="match status" value="1"/>
</dbReference>
<dbReference type="InterPro" id="IPR027417">
    <property type="entry name" value="P-loop_NTPase"/>
</dbReference>
<dbReference type="PROSITE" id="PS51192">
    <property type="entry name" value="HELICASE_ATP_BIND_1"/>
    <property type="match status" value="1"/>
</dbReference>
<comment type="similarity">
    <text evidence="2">Belongs to the DEAD box helicase family. DDX5/DBP2 subfamily.</text>
</comment>
<dbReference type="SMART" id="SM00490">
    <property type="entry name" value="HELICc"/>
    <property type="match status" value="1"/>
</dbReference>
<name>A0A3B0R2K4_PSOOV</name>
<feature type="domain" description="Helicase C-terminal" evidence="14">
    <location>
        <begin position="265"/>
        <end position="411"/>
    </location>
</feature>
<keyword evidence="4" id="KW-0690">Ribosome biogenesis</keyword>
<dbReference type="GO" id="GO:0003676">
    <property type="term" value="F:nucleic acid binding"/>
    <property type="evidence" value="ECO:0007669"/>
    <property type="project" value="InterPro"/>
</dbReference>
<evidence type="ECO:0000259" key="13">
    <source>
        <dbReference type="PROSITE" id="PS51192"/>
    </source>
</evidence>
<evidence type="ECO:0000256" key="5">
    <source>
        <dbReference type="ARBA" id="ARBA00022552"/>
    </source>
</evidence>
<keyword evidence="7 12" id="KW-0378">Hydrolase</keyword>
<evidence type="ECO:0000256" key="4">
    <source>
        <dbReference type="ARBA" id="ARBA00022517"/>
    </source>
</evidence>
<dbReference type="EMBL" id="LS999177">
    <property type="protein sequence ID" value="SZF06495.1"/>
    <property type="molecule type" value="mRNA"/>
</dbReference>
<sequence>MEQFCEENDLIYDNPKDFRKPVLNFKNDNRIPKKLSKKLAELNYCDTKPIQAAAIPIILEKHDFVGKAETGSGKTLAFVIPALIFLMEDDGEKEPKKSASCYPKVLIVSPTRELAIQTDFVIKSIGFFPSVCVYGGASRFTQYNDIRSKKPPIIVGTPGRINDFIEAGTLRLSECTYLVFDEADRMFDMGFYPQIKTIIDECPKIPERQTLLFSATWDRKVQDLANPLLNRNRSLVSIGSLYNLKACIDIKQHLFLCSDRDKAKLLEEILKQFKGFKILVFVSTKFRTETICEQFNDLNIVKCEYIHGDVSQDRRENIIRCFNSGKYKVIFATDVAARGLDIKNINVVVNYDFPVDVETYVHRIGRCGRNGTKGVSFTFVTNKIFENRHTLQRLSDVVNESGNKMPENLLD</sequence>
<dbReference type="GO" id="GO:0005524">
    <property type="term" value="F:ATP binding"/>
    <property type="evidence" value="ECO:0007669"/>
    <property type="project" value="UniProtKB-KW"/>
</dbReference>
<dbReference type="PANTHER" id="PTHR47958">
    <property type="entry name" value="ATP-DEPENDENT RNA HELICASE DBP3"/>
    <property type="match status" value="1"/>
</dbReference>
<evidence type="ECO:0000256" key="11">
    <source>
        <dbReference type="ARBA" id="ARBA00037449"/>
    </source>
</evidence>
<keyword evidence="8 12" id="KW-0347">Helicase</keyword>
<proteinExistence type="evidence at transcript level"/>
<dbReference type="GO" id="GO:0016787">
    <property type="term" value="F:hydrolase activity"/>
    <property type="evidence" value="ECO:0007669"/>
    <property type="project" value="UniProtKB-KW"/>
</dbReference>
<dbReference type="EC" id="3.6.4.13" evidence="3"/>
<accession>A0A3B0R2K4</accession>
<dbReference type="AlphaFoldDB" id="A0A3B0R2K4"/>
<dbReference type="SMART" id="SM00487">
    <property type="entry name" value="DEXDc"/>
    <property type="match status" value="1"/>
</dbReference>
<comment type="function">
    <text evidence="11">ATP-dependent RNA helicase required for 60S ribosomal subunit synthesis. Involved in efficient pre-rRNA processing, predominantly at site A3, which is necessary for the normal formation of 25S and 5.8S rRNAs.</text>
</comment>
<keyword evidence="9 12" id="KW-0067">ATP-binding</keyword>
<reference evidence="15" key="1">
    <citation type="submission" date="2018-09" db="EMBL/GenBank/DDBJ databases">
        <authorList>
            <person name="Parvin R."/>
            <person name="Begum J.A."/>
            <person name="Chowdhury E.H."/>
            <person name="Islam M.R."/>
            <person name="Harder T."/>
        </authorList>
    </citation>
    <scope>NUCLEOTIDE SEQUENCE</scope>
</reference>
<dbReference type="PROSITE" id="PS51194">
    <property type="entry name" value="HELICASE_CTER"/>
    <property type="match status" value="1"/>
</dbReference>
<dbReference type="InterPro" id="IPR000629">
    <property type="entry name" value="RNA-helicase_DEAD-box_CS"/>
</dbReference>
<evidence type="ECO:0000256" key="9">
    <source>
        <dbReference type="ARBA" id="ARBA00022840"/>
    </source>
</evidence>
<dbReference type="InterPro" id="IPR001650">
    <property type="entry name" value="Helicase_C-like"/>
</dbReference>
<feature type="domain" description="Helicase ATP-binding" evidence="13">
    <location>
        <begin position="55"/>
        <end position="235"/>
    </location>
</feature>
<keyword evidence="10" id="KW-0539">Nucleus</keyword>
<evidence type="ECO:0000256" key="2">
    <source>
        <dbReference type="ARBA" id="ARBA00009334"/>
    </source>
</evidence>
<organism evidence="15">
    <name type="scientific">Psoroptes ovis</name>
    <name type="common">Sheep scab mite</name>
    <dbReference type="NCBI Taxonomy" id="83912"/>
    <lineage>
        <taxon>Eukaryota</taxon>
        <taxon>Metazoa</taxon>
        <taxon>Ecdysozoa</taxon>
        <taxon>Arthropoda</taxon>
        <taxon>Chelicerata</taxon>
        <taxon>Arachnida</taxon>
        <taxon>Acari</taxon>
        <taxon>Acariformes</taxon>
        <taxon>Sarcoptiformes</taxon>
        <taxon>Astigmata</taxon>
        <taxon>Psoroptidia</taxon>
        <taxon>Sarcoptoidea</taxon>
        <taxon>Psoroptidae</taxon>
        <taxon>Psoroptes</taxon>
    </lineage>
</organism>
<evidence type="ECO:0000256" key="6">
    <source>
        <dbReference type="ARBA" id="ARBA00022741"/>
    </source>
</evidence>